<evidence type="ECO:0000313" key="4">
    <source>
        <dbReference type="Proteomes" id="UP000488956"/>
    </source>
</evidence>
<dbReference type="AlphaFoldDB" id="A0A6G0P420"/>
<dbReference type="EMBL" id="QXFX01000070">
    <property type="protein sequence ID" value="KAE9134198.1"/>
    <property type="molecule type" value="Genomic_DNA"/>
</dbReference>
<organism evidence="2 3">
    <name type="scientific">Phytophthora fragariae</name>
    <dbReference type="NCBI Taxonomy" id="53985"/>
    <lineage>
        <taxon>Eukaryota</taxon>
        <taxon>Sar</taxon>
        <taxon>Stramenopiles</taxon>
        <taxon>Oomycota</taxon>
        <taxon>Peronosporomycetes</taxon>
        <taxon>Peronosporales</taxon>
        <taxon>Peronosporaceae</taxon>
        <taxon>Phytophthora</taxon>
    </lineage>
</organism>
<proteinExistence type="predicted"/>
<dbReference type="Proteomes" id="UP000476176">
    <property type="component" value="Unassembled WGS sequence"/>
</dbReference>
<protein>
    <submittedName>
        <fullName evidence="2">Uncharacterized protein</fullName>
    </submittedName>
</protein>
<gene>
    <name evidence="2" type="ORF">PF004_g9424</name>
    <name evidence="1" type="ORF">PF010_g2539</name>
</gene>
<evidence type="ECO:0000313" key="2">
    <source>
        <dbReference type="EMBL" id="KAE9234282.1"/>
    </source>
</evidence>
<dbReference type="Proteomes" id="UP000488956">
    <property type="component" value="Unassembled WGS sequence"/>
</dbReference>
<evidence type="ECO:0000313" key="3">
    <source>
        <dbReference type="Proteomes" id="UP000476176"/>
    </source>
</evidence>
<evidence type="ECO:0000313" key="1">
    <source>
        <dbReference type="EMBL" id="KAE9134198.1"/>
    </source>
</evidence>
<accession>A0A6G0P420</accession>
<comment type="caution">
    <text evidence="2">The sequence shown here is derived from an EMBL/GenBank/DDBJ whole genome shotgun (WGS) entry which is preliminary data.</text>
</comment>
<reference evidence="3 4" key="1">
    <citation type="submission" date="2018-09" db="EMBL/GenBank/DDBJ databases">
        <title>Genomic investigation of the strawberry pathogen Phytophthora fragariae indicates pathogenicity is determined by transcriptional variation in three key races.</title>
        <authorList>
            <person name="Adams T.M."/>
            <person name="Armitage A.D."/>
            <person name="Sobczyk M.K."/>
            <person name="Bates H.J."/>
            <person name="Dunwell J.M."/>
            <person name="Nellist C.F."/>
            <person name="Harrison R.J."/>
        </authorList>
    </citation>
    <scope>NUCLEOTIDE SEQUENCE [LARGE SCALE GENOMIC DNA]</scope>
    <source>
        <strain evidence="2 3">BC-23</strain>
        <strain evidence="1 4">ONT-3</strain>
    </source>
</reference>
<dbReference type="EMBL" id="QXGC01000462">
    <property type="protein sequence ID" value="KAE9234282.1"/>
    <property type="molecule type" value="Genomic_DNA"/>
</dbReference>
<sequence length="390" mass="44425">MLPSNTTAAAATSTTDIRIITSPSSSKWTVMVSLDSRKRTIPPPTSDNYKDWSLDQLKLECTARSLNVAKNTRKDERVKVLSAWDANMEGLEALLSLQRKKTKRGRGEDDKRTKGCMFRLLNVLFSIRFYVLFVSIGNQLRREEIDQGGSTFWMDVAAAFGSDTGEFDRIISDDAVFQDVDASYKMGHSAAKLKRMWKEVSSNFARADAGSKVSGQGSHDFWDFCDDRADVYYLDRRCEHRQGAREFCSANVYPEDEDDSTLEGEEGCQQVNRKRRWGSQSGSVTSLLERVNDLPDKETSESCKAQEETWNEQKMLIQEQRASQNLSTLYAMLDRNETCIQQLFEQRQEYISRGLDAAEIGQMLEARLAKRTMLEVQISQLELKILNGMR</sequence>
<name>A0A6G0P420_9STRA</name>